<sequence>MHTLVLDGINSDASRWAGDAIATAHCRRQRGAKHRLRRRTGPWSTATMDAHHGCKDGKGGLVSHALPEKIEDVLATVSDFGSARVRYAHRSGRP</sequence>
<name>A0A447GFY4_9MYCO</name>
<dbReference type="EMBL" id="LR130759">
    <property type="protein sequence ID" value="VDM89382.1"/>
    <property type="molecule type" value="Genomic_DNA"/>
</dbReference>
<evidence type="ECO:0000313" key="3">
    <source>
        <dbReference type="Proteomes" id="UP000269998"/>
    </source>
</evidence>
<reference evidence="3" key="1">
    <citation type="submission" date="2018-02" db="EMBL/GenBank/DDBJ databases">
        <authorList>
            <person name="Seth-Smith MB H."/>
            <person name="Seth-Smith H."/>
        </authorList>
    </citation>
    <scope>NUCLEOTIDE SEQUENCE [LARGE SCALE GENOMIC DNA]</scope>
</reference>
<protein>
    <submittedName>
        <fullName evidence="2">Uncharacterized protein</fullName>
    </submittedName>
</protein>
<dbReference type="KEGG" id="mbai:MB901379_02958"/>
<gene>
    <name evidence="2" type="ORF">MB901379_02958</name>
</gene>
<dbReference type="Proteomes" id="UP000269998">
    <property type="component" value="Chromosome"/>
</dbReference>
<feature type="compositionally biased region" description="Basic residues" evidence="1">
    <location>
        <begin position="28"/>
        <end position="40"/>
    </location>
</feature>
<feature type="region of interest" description="Disordered" evidence="1">
    <location>
        <begin position="28"/>
        <end position="52"/>
    </location>
</feature>
<dbReference type="AlphaFoldDB" id="A0A447GFY4"/>
<keyword evidence="3" id="KW-1185">Reference proteome</keyword>
<evidence type="ECO:0000256" key="1">
    <source>
        <dbReference type="SAM" id="MobiDB-lite"/>
    </source>
</evidence>
<evidence type="ECO:0000313" key="2">
    <source>
        <dbReference type="EMBL" id="VDM89382.1"/>
    </source>
</evidence>
<proteinExistence type="predicted"/>
<dbReference type="RefSeq" id="WP_408632293.1">
    <property type="nucleotide sequence ID" value="NZ_LR130759.1"/>
</dbReference>
<organism evidence="2 3">
    <name type="scientific">Mycobacterium basiliense</name>
    <dbReference type="NCBI Taxonomy" id="2094119"/>
    <lineage>
        <taxon>Bacteria</taxon>
        <taxon>Bacillati</taxon>
        <taxon>Actinomycetota</taxon>
        <taxon>Actinomycetes</taxon>
        <taxon>Mycobacteriales</taxon>
        <taxon>Mycobacteriaceae</taxon>
        <taxon>Mycobacterium</taxon>
    </lineage>
</organism>
<accession>A0A447GFY4</accession>